<dbReference type="Proteomes" id="UP000141413">
    <property type="component" value="Segment"/>
</dbReference>
<keyword evidence="18" id="KW-0511">Multifunctional enzyme</keyword>
<dbReference type="InterPro" id="IPR014023">
    <property type="entry name" value="Mononeg_RNA_pol_cat"/>
</dbReference>
<evidence type="ECO:0000256" key="25">
    <source>
        <dbReference type="ARBA" id="ARBA00047370"/>
    </source>
</evidence>
<name>A0A0D3R181_9RHAB</name>
<dbReference type="GO" id="GO:0016787">
    <property type="term" value="F:hydrolase activity"/>
    <property type="evidence" value="ECO:0007669"/>
    <property type="project" value="UniProtKB-KW"/>
</dbReference>
<accession>A0A0D3R181</accession>
<dbReference type="Pfam" id="PF14314">
    <property type="entry name" value="Methyltrans_Mon_2nd"/>
    <property type="match status" value="1"/>
</dbReference>
<comment type="subcellular location">
    <subcellularLocation>
        <location evidence="1">Host cytoplasm</location>
    </subcellularLocation>
    <subcellularLocation>
        <location evidence="2">Virion</location>
    </subcellularLocation>
</comment>
<dbReference type="PIRSF" id="PIRSF037546">
    <property type="entry name" value="RNA_pol_RhabdoV_sub"/>
    <property type="match status" value="1"/>
</dbReference>
<evidence type="ECO:0000313" key="29">
    <source>
        <dbReference type="EMBL" id="AJR28479.1"/>
    </source>
</evidence>
<evidence type="ECO:0000256" key="15">
    <source>
        <dbReference type="ARBA" id="ARBA00022953"/>
    </source>
</evidence>
<evidence type="ECO:0000256" key="3">
    <source>
        <dbReference type="ARBA" id="ARBA00012494"/>
    </source>
</evidence>
<dbReference type="EC" id="2.7.7.48" evidence="3"/>
<evidence type="ECO:0000256" key="26">
    <source>
        <dbReference type="ARBA" id="ARBA00048548"/>
    </source>
</evidence>
<comment type="catalytic activity">
    <reaction evidence="24">
        <text>a 5'-end (5'-triphosphoguanosine)-adenylyl-adenylyl-cytidylyl-adenosine in mRNA + S-adenosyl-L-methionine = a 5'-end (5'-triphosphoguanosine)-(2'-O-methyladenylyl)-adenylyl-cytidylyl-adenosine in mRNA + S-adenosyl-L-homocysteine + H(+)</text>
        <dbReference type="Rhea" id="RHEA:65380"/>
        <dbReference type="Rhea" id="RHEA-COMP:16797"/>
        <dbReference type="Rhea" id="RHEA-COMP:16801"/>
        <dbReference type="ChEBI" id="CHEBI:15378"/>
        <dbReference type="ChEBI" id="CHEBI:57856"/>
        <dbReference type="ChEBI" id="CHEBI:59789"/>
        <dbReference type="ChEBI" id="CHEBI:156482"/>
        <dbReference type="ChEBI" id="CHEBI:156484"/>
    </reaction>
</comment>
<evidence type="ECO:0000256" key="9">
    <source>
        <dbReference type="ARBA" id="ARBA00022691"/>
    </source>
</evidence>
<dbReference type="InterPro" id="IPR048397">
    <property type="entry name" value="Methyltrans_Mon_CD"/>
</dbReference>
<evidence type="ECO:0000256" key="19">
    <source>
        <dbReference type="ARBA" id="ARBA00024494"/>
    </source>
</evidence>
<keyword evidence="6" id="KW-0489">Methyltransferase</keyword>
<keyword evidence="5" id="KW-0696">RNA-directed RNA polymerase</keyword>
<keyword evidence="10" id="KW-0548">Nucleotidyltransferase</keyword>
<evidence type="ECO:0000256" key="12">
    <source>
        <dbReference type="ARBA" id="ARBA00022801"/>
    </source>
</evidence>
<keyword evidence="30" id="KW-1185">Reference proteome</keyword>
<evidence type="ECO:0000256" key="2">
    <source>
        <dbReference type="ARBA" id="ARBA00004328"/>
    </source>
</evidence>
<keyword evidence="15" id="KW-0693">Viral RNA replication</keyword>
<dbReference type="RefSeq" id="YP_009362143.1">
    <property type="nucleotide sequence ID" value="NC_034533.1"/>
</dbReference>
<dbReference type="InterPro" id="IPR048398">
    <property type="entry name" value="Methyltrans_Mon_C"/>
</dbReference>
<feature type="domain" description="RdRp catalytic" evidence="27">
    <location>
        <begin position="612"/>
        <end position="799"/>
    </location>
</feature>
<feature type="domain" description="Mononegavirus-type SAM-dependent 2'-O-MTase" evidence="28">
    <location>
        <begin position="1658"/>
        <end position="1854"/>
    </location>
</feature>
<evidence type="ECO:0000256" key="13">
    <source>
        <dbReference type="ARBA" id="ARBA00022840"/>
    </source>
</evidence>
<dbReference type="EMBL" id="KM205010">
    <property type="protein sequence ID" value="AJR28479.1"/>
    <property type="molecule type" value="Viral_cRNA"/>
</dbReference>
<evidence type="ECO:0000256" key="21">
    <source>
        <dbReference type="ARBA" id="ARBA00026099"/>
    </source>
</evidence>
<evidence type="ECO:0000256" key="8">
    <source>
        <dbReference type="ARBA" id="ARBA00022679"/>
    </source>
</evidence>
<keyword evidence="11" id="KW-0547">Nucleotide-binding</keyword>
<keyword evidence="8" id="KW-0808">Transferase</keyword>
<evidence type="ECO:0000256" key="16">
    <source>
        <dbReference type="ARBA" id="ARBA00023042"/>
    </source>
</evidence>
<keyword evidence="16" id="KW-0506">mRNA capping</keyword>
<dbReference type="GO" id="GO:0030430">
    <property type="term" value="C:host cell cytoplasm"/>
    <property type="evidence" value="ECO:0007669"/>
    <property type="project" value="UniProtKB-SubCell"/>
</dbReference>
<evidence type="ECO:0000256" key="5">
    <source>
        <dbReference type="ARBA" id="ARBA00022484"/>
    </source>
</evidence>
<dbReference type="InterPro" id="IPR017234">
    <property type="entry name" value="RNA-dir_pol_rhabdovirus"/>
</dbReference>
<dbReference type="EC" id="2.1.1.375" evidence="21"/>
<dbReference type="GO" id="GO:0003968">
    <property type="term" value="F:RNA-directed RNA polymerase activity"/>
    <property type="evidence" value="ECO:0007669"/>
    <property type="project" value="UniProtKB-KW"/>
</dbReference>
<organism evidence="29 30">
    <name type="scientific">Landjia virus</name>
    <dbReference type="NCBI Taxonomy" id="1272947"/>
    <lineage>
        <taxon>Viruses</taxon>
        <taxon>Riboviria</taxon>
        <taxon>Orthornavirae</taxon>
        <taxon>Negarnaviricota</taxon>
        <taxon>Haploviricotina</taxon>
        <taxon>Monjiviricetes</taxon>
        <taxon>Mononegavirales</taxon>
        <taxon>Rhabdoviridae</taxon>
        <taxon>Alpharhabdovirinae</taxon>
        <taxon>Hapavirus</taxon>
        <taxon>Hapavirus landjia</taxon>
    </lineage>
</organism>
<evidence type="ECO:0000256" key="1">
    <source>
        <dbReference type="ARBA" id="ARBA00004192"/>
    </source>
</evidence>
<evidence type="ECO:0000256" key="7">
    <source>
        <dbReference type="ARBA" id="ARBA00022664"/>
    </source>
</evidence>
<dbReference type="GO" id="GO:0044423">
    <property type="term" value="C:virion component"/>
    <property type="evidence" value="ECO:0007669"/>
    <property type="project" value="UniProtKB-KW"/>
</dbReference>
<dbReference type="PROSITE" id="PS50526">
    <property type="entry name" value="RDRP_SSRNA_NEG_NONSEG"/>
    <property type="match status" value="1"/>
</dbReference>
<dbReference type="NCBIfam" id="TIGR04198">
    <property type="entry name" value="paramyx_RNAcap"/>
    <property type="match status" value="1"/>
</dbReference>
<protein>
    <recommendedName>
        <fullName evidence="23">Replicase</fullName>
        <ecNumber evidence="21">2.1.1.375</ecNumber>
        <ecNumber evidence="3">2.7.7.48</ecNumber>
        <ecNumber evidence="4">2.7.7.88</ecNumber>
    </recommendedName>
    <alternativeName>
        <fullName evidence="22">Transcriptase</fullName>
    </alternativeName>
</protein>
<keyword evidence="12" id="KW-0378">Hydrolase</keyword>
<evidence type="ECO:0000256" key="23">
    <source>
        <dbReference type="ARBA" id="ARBA00031012"/>
    </source>
</evidence>
<evidence type="ECO:0000256" key="17">
    <source>
        <dbReference type="ARBA" id="ARBA00023200"/>
    </source>
</evidence>
<sequence length="2109" mass="242660">MENLDDIGEENDINTEDSSFDDELQIDWDEIVDPMEFLNQYDYNLNSPVINEHLQHLEYYLDKKTYNPIYYKKVWDTILHVINRQGKLIQNCLKDKAWKYHNWMFNKILGWYKPKSHSIFRLFLNKSVSNAKETGIILQTFLKVWAKKDVSTDDLYDHTKLDNIPGQFWYWGDLFLSIHILILHMNATGQREKTQLANTFHAKIEQLAHDSYFEYKSPMLGKVYIFDGYAYLKDDNIILDRNMLLMTKDICVSRFQVALSIAFGRFELTDSIDRMNKLQIIYEYGDHHMLGNENLGYDGIKLIEPICNLQLCHLARQYRPRIPMFLDFQNHVQKSVAEKSGNTDYLQRMYHHILTENDLTQLLIYYSIFRHWGHPDIEYLEGLEKLHQQTTCEKNIDHGYAEALASDLAYKILKKKFFEKKKWFIILEQLPQNHPLRKHIENNTWPNQYQIQEFGDNWHKLPIDKVFDLPDVVDPALIYSDKSHSLNRSDVLNHIRNNPNKVIPTKRVLQSLLEKPETNWKEFLQQINDFGLDLEDLIIGLKAKEREMKRIGRFFSLMSWKLREYFVYTEYLIKEHFVPLFKGLTMADDLQEVVKKMLENVSGQGLNDYSFISIANHIDYEKWNNHQRYESNCHIFKVMGQCFGLPNLFLRTHEFFQKSLIYYNGRPDLMVVNGDTIDNIDPTRRVVWNGQAGGLEGLRQKGWSIVNLLVIERESKIRNTLIKVLAQGDNQTISTCYEMNQVNSEEELDQEIKNIINNNNAVMQAIKSGTEKLGLIINEDETMVSADYLNYGKVPIFRGIIRGLDAKRWSRVNFGNNDQVPSLGSLLSSVATNSLTVSHFSDNPINAMVLHNLFANLTIELLKIYNPATRSPLSHHIRDRNILESREFRILLIYLDPSLGGIGGTSLTRFLIRMFPDPVTESLSFWKLIADNCEDHDIKFLAISCGYPNIEPFEPHHLDKLIENPVGLNISRGISATNLLKNQVRTNLINNRSRIHNTIIRTSLDYVADEEESLYLWARTIRPLFPRFLSEMVNATYYGITNSIIGLFQNSRTIRNQFKKKYAKRIDDIVCKSELIGISNLIKIVKGKYHCSQSAWSCSSTRADELRELSWNNKVLGTTVPHPLEMIQEATNVGEDCRNCRNGSATYLSVLVPKGLSQSKTTKGPYPPYLGSKTSETTSLIQPWEKETNIPLLKRAVKLRTAISWFVDPSSKLASSILHNLQVLTGEDWGACQKGFKRTGSALHRFTCSRQSNGGFSASSPTALTWMICTTDTMESINDKNYDFMFQSLIIYSQATTSCIVEGSGQSHNVHYHISCQECLREITEPWLESEWELQLPNVSHLIKSWRPDPEASWGVEKVPLNLPEGEWDQVSSSDKSYHIGHIIGFLYVDMLLSHSKHVEDSSLFPLGIRDKLEPRPFMEGIFVGIQRACSLQLIHRRNLIELKKPRIAQWGLAFYAIESLSQSPGFLSFVRDGPLYVEFMLSPHKLPSSYPLNNIDLGSIARSFMKKMLVDWFSGNYKPDLNKLIWLFADLQSHDIVGSSALSLQALQLVMTKSKSPHFRTEVRKLQETYINIKNDEWGNVIVPDLCRFILTSDQELRHAVKYGLVSSKFSKLKKHNWGDEWTGNITKVQVSYDHHPTQSTINQIPRRSYPGVSALRLNQFATGAHYKIRGLIKQLNIKWNAAICGGDGSGGISAYLCRSNPYGKVLFNSLLIMDGIDFKGSHPSPPSAIISLGSDCERCLNLFDVWKNPSDLSSEKTWEYFYKEGLKHNVLWDLLVFDMEVTSEEVIDKIEENLTKWSLILLKKGGSIIFKSYVGRLLSGKGIISKLGEQFTEVFCCQTDVSSSYTSEIYVVFSNLMIDKCPKLYPDLLQLSRHLNNAYCFSNHDKELKRAVRLNKENLLEGVPLSLLSDLTVDLSTVLTILGMESGYAMSIAKSWTRYNNTKNINYIIGTVLLICESNFPISHSTEDVIQVPSNTKVCNILIAVTSLWIWIAIMTENLALYAKTYEMVNEPVSIYFSVAKKTGKKDVFYPIWNLEPIQNGKRKRIRISSKQSLMAQLIRIWRRMFGCSGGIPNTTHIEKFAQFYNKGLKTKRVLTSTGILNFLTHT</sequence>
<dbReference type="GO" id="GO:0004482">
    <property type="term" value="F:mRNA 5'-cap (guanine-N7-)-methyltransferase activity"/>
    <property type="evidence" value="ECO:0007669"/>
    <property type="project" value="InterPro"/>
</dbReference>
<dbReference type="GeneID" id="37627516"/>
<dbReference type="Pfam" id="PF14318">
    <property type="entry name" value="Mononeg_mRNAcap"/>
    <property type="match status" value="1"/>
</dbReference>
<comment type="catalytic activity">
    <reaction evidence="20">
        <text>a 5'-end (5'-triphosphoguanosine)-(2'-O-methyladenylyl)-adenylyl-cytidylyl-adenosine in mRNA + S-adenosyl-L-methionine = a 5'-end (N(7)-methyl 5'-triphosphoguanosine)-(2'-O-methyladenylyl)-adenylyl-cytidylyl-adenosine in mRNA + S-adenosyl-L-homocysteine</text>
        <dbReference type="Rhea" id="RHEA:65440"/>
        <dbReference type="Rhea" id="RHEA-COMP:16798"/>
        <dbReference type="Rhea" id="RHEA-COMP:16801"/>
        <dbReference type="ChEBI" id="CHEBI:57856"/>
        <dbReference type="ChEBI" id="CHEBI:59789"/>
        <dbReference type="ChEBI" id="CHEBI:156482"/>
        <dbReference type="ChEBI" id="CHEBI:156483"/>
    </reaction>
</comment>
<evidence type="ECO:0000256" key="11">
    <source>
        <dbReference type="ARBA" id="ARBA00022741"/>
    </source>
</evidence>
<comment type="catalytic activity">
    <reaction evidence="19">
        <text>a 5'-end triphospho-adenylyl-adenylyl-cytidylyl-adenosine in mRNA + GDP + H(+) = a 5'-end (5'-triphosphoguanosine)-adenylyl-adenylyl-cytidylyl-adenosine in mRNA + diphosphate</text>
        <dbReference type="Rhea" id="RHEA:65436"/>
        <dbReference type="Rhea" id="RHEA-COMP:16797"/>
        <dbReference type="Rhea" id="RHEA-COMP:16799"/>
        <dbReference type="ChEBI" id="CHEBI:15378"/>
        <dbReference type="ChEBI" id="CHEBI:33019"/>
        <dbReference type="ChEBI" id="CHEBI:58189"/>
        <dbReference type="ChEBI" id="CHEBI:156484"/>
        <dbReference type="ChEBI" id="CHEBI:156503"/>
        <dbReference type="EC" id="2.7.7.88"/>
    </reaction>
</comment>
<evidence type="ECO:0000256" key="4">
    <source>
        <dbReference type="ARBA" id="ARBA00012582"/>
    </source>
</evidence>
<keyword evidence="17" id="KW-1035">Host cytoplasm</keyword>
<proteinExistence type="predicted"/>
<comment type="catalytic activity">
    <reaction evidence="26">
        <text>GTP + H2O = GDP + phosphate + H(+)</text>
        <dbReference type="Rhea" id="RHEA:19669"/>
        <dbReference type="ChEBI" id="CHEBI:15377"/>
        <dbReference type="ChEBI" id="CHEBI:15378"/>
        <dbReference type="ChEBI" id="CHEBI:37565"/>
        <dbReference type="ChEBI" id="CHEBI:43474"/>
        <dbReference type="ChEBI" id="CHEBI:58189"/>
    </reaction>
</comment>
<comment type="catalytic activity">
    <reaction evidence="25">
        <text>a 5'-end (5'-triphosphoguanosine)-adenylyl-adenylyl-cytidylyl-adenosine in mRNA + 2 S-adenosyl-L-methionine = a 5'-end (N(7)-methyl 5'-triphosphoguanosine)-(2'-O-methyladenylyl)-adenylyl-cytidylyl-adenosine in mRNA + 2 S-adenosyl-L-homocysteine + H(+)</text>
        <dbReference type="Rhea" id="RHEA:65376"/>
        <dbReference type="Rhea" id="RHEA-COMP:16797"/>
        <dbReference type="Rhea" id="RHEA-COMP:16798"/>
        <dbReference type="ChEBI" id="CHEBI:15378"/>
        <dbReference type="ChEBI" id="CHEBI:57856"/>
        <dbReference type="ChEBI" id="CHEBI:59789"/>
        <dbReference type="ChEBI" id="CHEBI:156483"/>
        <dbReference type="ChEBI" id="CHEBI:156484"/>
        <dbReference type="EC" id="2.1.1.375"/>
    </reaction>
</comment>
<dbReference type="KEGG" id="vg:37627516"/>
<dbReference type="Pfam" id="PF21081">
    <property type="entry name" value="Methyltrans_Mon_3rd"/>
    <property type="match status" value="1"/>
</dbReference>
<dbReference type="Pfam" id="PF00946">
    <property type="entry name" value="Mononeg_RNA_pol"/>
    <property type="match status" value="1"/>
</dbReference>
<dbReference type="InterPro" id="IPR039530">
    <property type="entry name" value="L_methyltransferase_rhabdo"/>
</dbReference>
<reference evidence="29 30" key="1">
    <citation type="journal article" date="2015" name="PLoS Pathog.">
        <title>Evolution of genome size and complexity in the rhabdoviridae.</title>
        <authorList>
            <person name="Walker P.J."/>
            <person name="Firth C."/>
            <person name="Widen S.G."/>
            <person name="Blasdell K.R."/>
            <person name="Guzman H."/>
            <person name="Wood T.G."/>
            <person name="Paradkar P.N."/>
            <person name="Holmes E.C."/>
            <person name="Tesh R.B."/>
            <person name="Vasilakis N."/>
        </authorList>
    </citation>
    <scope>NUCLEOTIDE SEQUENCE [LARGE SCALE GENOMIC DNA]</scope>
    <source>
        <strain evidence="29">DakAnB769d</strain>
    </source>
</reference>
<evidence type="ECO:0000259" key="27">
    <source>
        <dbReference type="PROSITE" id="PS50526"/>
    </source>
</evidence>
<dbReference type="EC" id="2.7.7.88" evidence="4"/>
<dbReference type="Pfam" id="PF21080">
    <property type="entry name" value="Methyltrans_Mon_1st"/>
    <property type="match status" value="1"/>
</dbReference>
<dbReference type="InterPro" id="IPR039736">
    <property type="entry name" value="L_poly_C"/>
</dbReference>
<keyword evidence="14" id="KW-0946">Virion</keyword>
<keyword evidence="7" id="KW-0507">mRNA processing</keyword>
<dbReference type="InterPro" id="IPR026890">
    <property type="entry name" value="Mononeg_mRNAcap"/>
</dbReference>
<keyword evidence="13" id="KW-0067">ATP-binding</keyword>
<evidence type="ECO:0000256" key="20">
    <source>
        <dbReference type="ARBA" id="ARBA00024499"/>
    </source>
</evidence>
<dbReference type="PROSITE" id="PS51590">
    <property type="entry name" value="SAM_MT_MNV_L"/>
    <property type="match status" value="1"/>
</dbReference>
<evidence type="ECO:0000313" key="30">
    <source>
        <dbReference type="Proteomes" id="UP000141413"/>
    </source>
</evidence>
<evidence type="ECO:0000256" key="24">
    <source>
        <dbReference type="ARBA" id="ARBA00047332"/>
    </source>
</evidence>
<keyword evidence="9" id="KW-0949">S-adenosyl-L-methionine</keyword>
<evidence type="ECO:0000256" key="22">
    <source>
        <dbReference type="ARBA" id="ARBA00030436"/>
    </source>
</evidence>
<dbReference type="GO" id="GO:0005524">
    <property type="term" value="F:ATP binding"/>
    <property type="evidence" value="ECO:0007669"/>
    <property type="project" value="UniProtKB-KW"/>
</dbReference>
<evidence type="ECO:0000256" key="10">
    <source>
        <dbReference type="ARBA" id="ARBA00022695"/>
    </source>
</evidence>
<evidence type="ECO:0000259" key="28">
    <source>
        <dbReference type="PROSITE" id="PS51590"/>
    </source>
</evidence>
<dbReference type="InterPro" id="IPR025786">
    <property type="entry name" value="Mononega_L_MeTrfase"/>
</dbReference>
<evidence type="ECO:0000256" key="6">
    <source>
        <dbReference type="ARBA" id="ARBA00022603"/>
    </source>
</evidence>
<evidence type="ECO:0000256" key="14">
    <source>
        <dbReference type="ARBA" id="ARBA00022844"/>
    </source>
</evidence>
<evidence type="ECO:0000256" key="18">
    <source>
        <dbReference type="ARBA" id="ARBA00023268"/>
    </source>
</evidence>